<sequence>MKRAAFYTLGCKVNQYETEAISEMFEKAGYKIVDFEDEADVYVINTCTVTNLSDRKSRQMIRRAKRNNENSIVIVIGCYAQTAPEEVSKIEGVNLVVGTKDRSRILEYLKELETSGGRRNYVGDIMKTREFEELGVNVYKERTRAFIKIQEGCNQFCTYCIIPYARGPVRSRSEENILKEVSGLAHSGYKEVVLTGIHVASYGKDIKNTSLIDIIRKVHEIEGIERIRLGSIEPTTVTEEFVRAIKGMEKLCPQFHISLQSGCDSTLKRMNRKYTTKEYLRSVELLRENLKDVAVTTDVMVGFPGETDEEFNETCRFVEKVLFARMHVFKYSRRKGTPAASYPDQVAPQKKEERSRILIELASRMTLEYNKSFTGRVLPVLFEQEVKGKEGFMEGLTPNYIRVECKGDKDIEGQILNVLLREAKDDYIVGEIVN</sequence>
<comment type="similarity">
    <text evidence="14">Belongs to the methylthiotransferase family. MtaB subfamily.</text>
</comment>
<gene>
    <name evidence="19" type="ORF">M972_112182</name>
</gene>
<dbReference type="InterPro" id="IPR005839">
    <property type="entry name" value="Methylthiotransferase"/>
</dbReference>
<dbReference type="SMART" id="SM00729">
    <property type="entry name" value="Elp3"/>
    <property type="match status" value="1"/>
</dbReference>
<comment type="catalytic activity">
    <reaction evidence="13">
        <text>N(6)-L-threonylcarbamoyladenosine(37) in tRNA + (sulfur carrier)-SH + AH2 + 2 S-adenosyl-L-methionine = 2-methylsulfanyl-N(6)-L-threonylcarbamoyladenosine(37) in tRNA + (sulfur carrier)-H + 5'-deoxyadenosine + L-methionine + A + S-adenosyl-L-homocysteine + 2 H(+)</text>
        <dbReference type="Rhea" id="RHEA:37075"/>
        <dbReference type="Rhea" id="RHEA-COMP:10163"/>
        <dbReference type="Rhea" id="RHEA-COMP:11092"/>
        <dbReference type="Rhea" id="RHEA-COMP:14737"/>
        <dbReference type="Rhea" id="RHEA-COMP:14739"/>
        <dbReference type="ChEBI" id="CHEBI:13193"/>
        <dbReference type="ChEBI" id="CHEBI:15378"/>
        <dbReference type="ChEBI" id="CHEBI:17319"/>
        <dbReference type="ChEBI" id="CHEBI:17499"/>
        <dbReference type="ChEBI" id="CHEBI:29917"/>
        <dbReference type="ChEBI" id="CHEBI:57844"/>
        <dbReference type="ChEBI" id="CHEBI:57856"/>
        <dbReference type="ChEBI" id="CHEBI:59789"/>
        <dbReference type="ChEBI" id="CHEBI:64428"/>
        <dbReference type="ChEBI" id="CHEBI:74418"/>
        <dbReference type="ChEBI" id="CHEBI:74420"/>
        <dbReference type="EC" id="2.8.4.5"/>
    </reaction>
</comment>
<keyword evidence="8" id="KW-0819">tRNA processing</keyword>
<evidence type="ECO:0000256" key="2">
    <source>
        <dbReference type="ARBA" id="ARBA00002399"/>
    </source>
</evidence>
<keyword evidence="11" id="KW-0411">Iron-sulfur</keyword>
<evidence type="ECO:0000256" key="6">
    <source>
        <dbReference type="ARBA" id="ARBA00022679"/>
    </source>
</evidence>
<evidence type="ECO:0000256" key="4">
    <source>
        <dbReference type="ARBA" id="ARBA00022485"/>
    </source>
</evidence>
<dbReference type="InterPro" id="IPR013848">
    <property type="entry name" value="Methylthiotransferase_N"/>
</dbReference>
<dbReference type="Gene3D" id="3.40.50.12160">
    <property type="entry name" value="Methylthiotransferase, N-terminal domain"/>
    <property type="match status" value="1"/>
</dbReference>
<dbReference type="InterPro" id="IPR006467">
    <property type="entry name" value="MiaB-like_bact"/>
</dbReference>
<evidence type="ECO:0000259" key="17">
    <source>
        <dbReference type="PROSITE" id="PS51449"/>
    </source>
</evidence>
<comment type="function">
    <text evidence="2">Catalyzes the methylthiolation of N6-threonylcarbamoyladenosine (t(6)A), leading to the formation of 2-methylthio-N6-threonylcarbamoyladenosine (ms(2)t(6)A) at position 37 in tRNAs that read codons beginning with adenine.</text>
</comment>
<evidence type="ECO:0000256" key="7">
    <source>
        <dbReference type="ARBA" id="ARBA00022691"/>
    </source>
</evidence>
<dbReference type="NCBIfam" id="TIGR00089">
    <property type="entry name" value="MiaB/RimO family radical SAM methylthiotransferase"/>
    <property type="match status" value="1"/>
</dbReference>
<comment type="cofactor">
    <cofactor evidence="1">
        <name>[4Fe-4S] cluster</name>
        <dbReference type="ChEBI" id="CHEBI:49883"/>
    </cofactor>
</comment>
<feature type="domain" description="MTTase N-terminal" evidence="17">
    <location>
        <begin position="2"/>
        <end position="114"/>
    </location>
</feature>
<dbReference type="FunFam" id="3.80.30.20:FF:000001">
    <property type="entry name" value="tRNA-2-methylthio-N(6)-dimethylallyladenosine synthase 2"/>
    <property type="match status" value="1"/>
</dbReference>
<feature type="domain" description="Radical SAM core" evidence="18">
    <location>
        <begin position="139"/>
        <end position="368"/>
    </location>
</feature>
<evidence type="ECO:0000256" key="5">
    <source>
        <dbReference type="ARBA" id="ARBA00022490"/>
    </source>
</evidence>
<dbReference type="InterPro" id="IPR002792">
    <property type="entry name" value="TRAM_dom"/>
</dbReference>
<dbReference type="GO" id="GO:0046872">
    <property type="term" value="F:metal ion binding"/>
    <property type="evidence" value="ECO:0007669"/>
    <property type="project" value="UniProtKB-KW"/>
</dbReference>
<keyword evidence="9" id="KW-0479">Metal-binding</keyword>
<evidence type="ECO:0000313" key="19">
    <source>
        <dbReference type="EMBL" id="PFH03374.1"/>
    </source>
</evidence>
<keyword evidence="5" id="KW-0963">Cytoplasm</keyword>
<dbReference type="SFLD" id="SFLDG01082">
    <property type="entry name" value="B12-binding_domain_containing"/>
    <property type="match status" value="1"/>
</dbReference>
<dbReference type="InterPro" id="IPR038135">
    <property type="entry name" value="Methylthiotransferase_N_sf"/>
</dbReference>
<dbReference type="GeneID" id="35805558"/>
<evidence type="ECO:0000256" key="8">
    <source>
        <dbReference type="ARBA" id="ARBA00022694"/>
    </source>
</evidence>
<dbReference type="FunFam" id="3.40.50.12160:FF:000004">
    <property type="entry name" value="Threonylcarbamoyladenosine tRNA methylthiotransferase MtaB"/>
    <property type="match status" value="1"/>
</dbReference>
<dbReference type="PROSITE" id="PS50926">
    <property type="entry name" value="TRAM"/>
    <property type="match status" value="1"/>
</dbReference>
<evidence type="ECO:0000256" key="15">
    <source>
        <dbReference type="ARBA" id="ARBA00069898"/>
    </source>
</evidence>
<dbReference type="PANTHER" id="PTHR11918:SF45">
    <property type="entry name" value="THREONYLCARBAMOYLADENOSINE TRNA METHYLTHIOTRANSFERASE"/>
    <property type="match status" value="1"/>
</dbReference>
<organism evidence="19 20">
    <name type="scientific">Acetivibrio thermocellus AD2</name>
    <dbReference type="NCBI Taxonomy" id="1138384"/>
    <lineage>
        <taxon>Bacteria</taxon>
        <taxon>Bacillati</taxon>
        <taxon>Bacillota</taxon>
        <taxon>Clostridia</taxon>
        <taxon>Eubacteriales</taxon>
        <taxon>Oscillospiraceae</taxon>
        <taxon>Acetivibrio</taxon>
    </lineage>
</organism>
<name>A0AB36THJ8_ACETH</name>
<evidence type="ECO:0000256" key="12">
    <source>
        <dbReference type="ARBA" id="ARBA00031213"/>
    </source>
</evidence>
<dbReference type="InterPro" id="IPR058240">
    <property type="entry name" value="rSAM_sf"/>
</dbReference>
<evidence type="ECO:0000259" key="16">
    <source>
        <dbReference type="PROSITE" id="PS50926"/>
    </source>
</evidence>
<dbReference type="GO" id="GO:0035598">
    <property type="term" value="F:tRNA (N(6)-L-threonylcarbamoyladenosine(37)-C(2))-methylthiotransferase activity"/>
    <property type="evidence" value="ECO:0007669"/>
    <property type="project" value="UniProtKB-EC"/>
</dbReference>
<reference evidence="19 20" key="1">
    <citation type="submission" date="2017-09" db="EMBL/GenBank/DDBJ databases">
        <title>Evaluation of Pacific Biosciences Sequencing Technology to Finishing C. thermocellum Genome Sequences.</title>
        <authorList>
            <person name="Brown S."/>
        </authorList>
    </citation>
    <scope>NUCLEOTIDE SEQUENCE [LARGE SCALE GENOMIC DNA]</scope>
    <source>
        <strain evidence="19 20">AD2</strain>
    </source>
</reference>
<dbReference type="Gene3D" id="3.80.30.20">
    <property type="entry name" value="tm_1862 like domain"/>
    <property type="match status" value="1"/>
</dbReference>
<keyword evidence="10" id="KW-0408">Iron</keyword>
<dbReference type="InterPro" id="IPR007197">
    <property type="entry name" value="rSAM"/>
</dbReference>
<dbReference type="PROSITE" id="PS01278">
    <property type="entry name" value="MTTASE_RADICAL"/>
    <property type="match status" value="1"/>
</dbReference>
<dbReference type="SFLD" id="SFLDG01061">
    <property type="entry name" value="methylthiotransferase"/>
    <property type="match status" value="1"/>
</dbReference>
<keyword evidence="4" id="KW-0004">4Fe-4S</keyword>
<dbReference type="NCBIfam" id="TIGR01579">
    <property type="entry name" value="MiaB-like-C"/>
    <property type="match status" value="1"/>
</dbReference>
<dbReference type="GO" id="GO:0051539">
    <property type="term" value="F:4 iron, 4 sulfur cluster binding"/>
    <property type="evidence" value="ECO:0007669"/>
    <property type="project" value="UniProtKB-KW"/>
</dbReference>
<dbReference type="AlphaFoldDB" id="A0AB36THJ8"/>
<dbReference type="Pfam" id="PF00919">
    <property type="entry name" value="UPF0004"/>
    <property type="match status" value="1"/>
</dbReference>
<dbReference type="PROSITE" id="PS51918">
    <property type="entry name" value="RADICAL_SAM"/>
    <property type="match status" value="1"/>
</dbReference>
<keyword evidence="7" id="KW-0949">S-adenosyl-L-methionine</keyword>
<accession>A0AB36THJ8</accession>
<comment type="caution">
    <text evidence="19">The sequence shown here is derived from an EMBL/GenBank/DDBJ whole genome shotgun (WGS) entry which is preliminary data.</text>
</comment>
<dbReference type="CDD" id="cd01335">
    <property type="entry name" value="Radical_SAM"/>
    <property type="match status" value="1"/>
</dbReference>
<proteinExistence type="inferred from homology"/>
<dbReference type="Pfam" id="PF04055">
    <property type="entry name" value="Radical_SAM"/>
    <property type="match status" value="1"/>
</dbReference>
<evidence type="ECO:0000313" key="20">
    <source>
        <dbReference type="Proteomes" id="UP000223596"/>
    </source>
</evidence>
<dbReference type="InterPro" id="IPR020612">
    <property type="entry name" value="Methylthiotransferase_CS"/>
</dbReference>
<evidence type="ECO:0000256" key="10">
    <source>
        <dbReference type="ARBA" id="ARBA00023004"/>
    </source>
</evidence>
<feature type="domain" description="TRAM" evidence="16">
    <location>
        <begin position="371"/>
        <end position="434"/>
    </location>
</feature>
<evidence type="ECO:0000256" key="3">
    <source>
        <dbReference type="ARBA" id="ARBA00013273"/>
    </source>
</evidence>
<dbReference type="EMBL" id="PDBW01000001">
    <property type="protein sequence ID" value="PFH03374.1"/>
    <property type="molecule type" value="Genomic_DNA"/>
</dbReference>
<dbReference type="InterPro" id="IPR023404">
    <property type="entry name" value="rSAM_horseshoe"/>
</dbReference>
<dbReference type="SFLD" id="SFLDS00029">
    <property type="entry name" value="Radical_SAM"/>
    <property type="match status" value="1"/>
</dbReference>
<keyword evidence="6" id="KW-0808">Transferase</keyword>
<evidence type="ECO:0000256" key="14">
    <source>
        <dbReference type="ARBA" id="ARBA00061574"/>
    </source>
</evidence>
<dbReference type="EC" id="2.8.4.5" evidence="3"/>
<dbReference type="Proteomes" id="UP000223596">
    <property type="component" value="Unassembled WGS sequence"/>
</dbReference>
<dbReference type="RefSeq" id="WP_003518029.1">
    <property type="nucleotide sequence ID" value="NZ_CP013828.1"/>
</dbReference>
<dbReference type="SFLD" id="SFLDF00295">
    <property type="entry name" value="threonylcarbamoyladenosine_tRN"/>
    <property type="match status" value="1"/>
</dbReference>
<evidence type="ECO:0000256" key="1">
    <source>
        <dbReference type="ARBA" id="ARBA00001966"/>
    </source>
</evidence>
<evidence type="ECO:0000259" key="18">
    <source>
        <dbReference type="PROSITE" id="PS51918"/>
    </source>
</evidence>
<evidence type="ECO:0000256" key="9">
    <source>
        <dbReference type="ARBA" id="ARBA00022723"/>
    </source>
</evidence>
<evidence type="ECO:0000256" key="13">
    <source>
        <dbReference type="ARBA" id="ARBA00051661"/>
    </source>
</evidence>
<dbReference type="InterPro" id="IPR006638">
    <property type="entry name" value="Elp3/MiaA/NifB-like_rSAM"/>
</dbReference>
<protein>
    <recommendedName>
        <fullName evidence="15">Threonylcarbamoyladenosine tRNA methylthiotransferase MtaB</fullName>
        <ecNumber evidence="3">2.8.4.5</ecNumber>
    </recommendedName>
    <alternativeName>
        <fullName evidence="12">tRNA-t(6)A37 methylthiotransferase</fullName>
    </alternativeName>
</protein>
<evidence type="ECO:0000256" key="11">
    <source>
        <dbReference type="ARBA" id="ARBA00023014"/>
    </source>
</evidence>
<dbReference type="InterPro" id="IPR034557">
    <property type="entry name" value="ThrcA_tRNA_MEthiotransferase"/>
</dbReference>
<dbReference type="PROSITE" id="PS51449">
    <property type="entry name" value="MTTASE_N"/>
    <property type="match status" value="1"/>
</dbReference>
<dbReference type="SUPFAM" id="SSF102114">
    <property type="entry name" value="Radical SAM enzymes"/>
    <property type="match status" value="1"/>
</dbReference>
<dbReference type="PANTHER" id="PTHR11918">
    <property type="entry name" value="RADICAL SAM PROTEINS"/>
    <property type="match status" value="1"/>
</dbReference>